<evidence type="ECO:0000313" key="2">
    <source>
        <dbReference type="EMBL" id="KAK1424264.1"/>
    </source>
</evidence>
<organism evidence="2 3">
    <name type="scientific">Tagetes erecta</name>
    <name type="common">African marigold</name>
    <dbReference type="NCBI Taxonomy" id="13708"/>
    <lineage>
        <taxon>Eukaryota</taxon>
        <taxon>Viridiplantae</taxon>
        <taxon>Streptophyta</taxon>
        <taxon>Embryophyta</taxon>
        <taxon>Tracheophyta</taxon>
        <taxon>Spermatophyta</taxon>
        <taxon>Magnoliopsida</taxon>
        <taxon>eudicotyledons</taxon>
        <taxon>Gunneridae</taxon>
        <taxon>Pentapetalae</taxon>
        <taxon>asterids</taxon>
        <taxon>campanulids</taxon>
        <taxon>Asterales</taxon>
        <taxon>Asteraceae</taxon>
        <taxon>Asteroideae</taxon>
        <taxon>Heliantheae alliance</taxon>
        <taxon>Tageteae</taxon>
        <taxon>Tagetes</taxon>
    </lineage>
</organism>
<protein>
    <submittedName>
        <fullName evidence="2">Uncharacterized protein</fullName>
    </submittedName>
</protein>
<name>A0AAD8NXC4_TARER</name>
<accession>A0AAD8NXC4</accession>
<gene>
    <name evidence="2" type="ORF">QVD17_19589</name>
</gene>
<evidence type="ECO:0000256" key="1">
    <source>
        <dbReference type="SAM" id="MobiDB-lite"/>
    </source>
</evidence>
<comment type="caution">
    <text evidence="2">The sequence shown here is derived from an EMBL/GenBank/DDBJ whole genome shotgun (WGS) entry which is preliminary data.</text>
</comment>
<dbReference type="EMBL" id="JAUHHV010000005">
    <property type="protein sequence ID" value="KAK1424264.1"/>
    <property type="molecule type" value="Genomic_DNA"/>
</dbReference>
<evidence type="ECO:0000313" key="3">
    <source>
        <dbReference type="Proteomes" id="UP001229421"/>
    </source>
</evidence>
<dbReference type="AlphaFoldDB" id="A0AAD8NXC4"/>
<keyword evidence="3" id="KW-1185">Reference proteome</keyword>
<sequence length="120" mass="13440">MTKAIESEKIEYQRKKSESGSSEGKEVGKIEKEVDVCLGKDSTNVVDGNNARNKAYAQGKISMHIYVPKGSHVSEQVVDYEEKMSANPKQEEPESEFLGFRDPEFLKWQKEQKELGAAAA</sequence>
<reference evidence="2" key="1">
    <citation type="journal article" date="2023" name="bioRxiv">
        <title>Improved chromosome-level genome assembly for marigold (Tagetes erecta).</title>
        <authorList>
            <person name="Jiang F."/>
            <person name="Yuan L."/>
            <person name="Wang S."/>
            <person name="Wang H."/>
            <person name="Xu D."/>
            <person name="Wang A."/>
            <person name="Fan W."/>
        </authorList>
    </citation>
    <scope>NUCLEOTIDE SEQUENCE</scope>
    <source>
        <strain evidence="2">WSJ</strain>
        <tissue evidence="2">Leaf</tissue>
    </source>
</reference>
<proteinExistence type="predicted"/>
<feature type="region of interest" description="Disordered" evidence="1">
    <location>
        <begin position="1"/>
        <end position="27"/>
    </location>
</feature>
<dbReference type="Proteomes" id="UP001229421">
    <property type="component" value="Unassembled WGS sequence"/>
</dbReference>